<gene>
    <name evidence="3" type="ORF">ACFQHK_10370</name>
</gene>
<keyword evidence="1" id="KW-1133">Transmembrane helix</keyword>
<evidence type="ECO:0000313" key="3">
    <source>
        <dbReference type="EMBL" id="MFC6836913.1"/>
    </source>
</evidence>
<dbReference type="Proteomes" id="UP001596406">
    <property type="component" value="Unassembled WGS sequence"/>
</dbReference>
<feature type="transmembrane region" description="Helical" evidence="1">
    <location>
        <begin position="57"/>
        <end position="78"/>
    </location>
</feature>
<keyword evidence="1" id="KW-0812">Transmembrane</keyword>
<feature type="transmembrane region" description="Helical" evidence="1">
    <location>
        <begin position="12"/>
        <end position="37"/>
    </location>
</feature>
<dbReference type="Pfam" id="PF26494">
    <property type="entry name" value="DUF8162"/>
    <property type="match status" value="1"/>
</dbReference>
<dbReference type="EMBL" id="JBHSXM010000001">
    <property type="protein sequence ID" value="MFC6836913.1"/>
    <property type="molecule type" value="Genomic_DNA"/>
</dbReference>
<evidence type="ECO:0000313" key="4">
    <source>
        <dbReference type="Proteomes" id="UP001596406"/>
    </source>
</evidence>
<comment type="caution">
    <text evidence="3">The sequence shown here is derived from an EMBL/GenBank/DDBJ whole genome shotgun (WGS) entry which is preliminary data.</text>
</comment>
<evidence type="ECO:0000259" key="2">
    <source>
        <dbReference type="Pfam" id="PF26494"/>
    </source>
</evidence>
<sequence>MALLQSVVPEVGGWVTFGLVLLVPGVAATALCAPFLAAKRVRSLFAALPPEGSPVTTYALVGVGLSLPYVGGVLWVLASVDSAGGAWGNALLTLALLLGVLYTVGCPVVGVLALPRVGVDWDPTGYGWSTWVLLGAAGGWYATLFAVPLVVLGIVLALPGGY</sequence>
<dbReference type="RefSeq" id="WP_304448587.1">
    <property type="nucleotide sequence ID" value="NZ_JARRAH010000001.1"/>
</dbReference>
<feature type="domain" description="DUF8162" evidence="2">
    <location>
        <begin position="13"/>
        <end position="160"/>
    </location>
</feature>
<dbReference type="InterPro" id="IPR058476">
    <property type="entry name" value="DUF8162"/>
</dbReference>
<reference evidence="3 4" key="1">
    <citation type="journal article" date="2019" name="Int. J. Syst. Evol. Microbiol.">
        <title>The Global Catalogue of Microorganisms (GCM) 10K type strain sequencing project: providing services to taxonomists for standard genome sequencing and annotation.</title>
        <authorList>
            <consortium name="The Broad Institute Genomics Platform"/>
            <consortium name="The Broad Institute Genome Sequencing Center for Infectious Disease"/>
            <person name="Wu L."/>
            <person name="Ma J."/>
        </authorList>
    </citation>
    <scope>NUCLEOTIDE SEQUENCE [LARGE SCALE GENOMIC DNA]</scope>
    <source>
        <strain evidence="3 4">PSRA2</strain>
    </source>
</reference>
<dbReference type="AlphaFoldDB" id="A0ABD5UDE3"/>
<feature type="transmembrane region" description="Helical" evidence="1">
    <location>
        <begin position="90"/>
        <end position="114"/>
    </location>
</feature>
<name>A0ABD5UDE3_9EURY</name>
<protein>
    <recommendedName>
        <fullName evidence="2">DUF8162 domain-containing protein</fullName>
    </recommendedName>
</protein>
<keyword evidence="4" id="KW-1185">Reference proteome</keyword>
<accession>A0ABD5UDE3</accession>
<evidence type="ECO:0000256" key="1">
    <source>
        <dbReference type="SAM" id="Phobius"/>
    </source>
</evidence>
<feature type="transmembrane region" description="Helical" evidence="1">
    <location>
        <begin position="134"/>
        <end position="158"/>
    </location>
</feature>
<organism evidence="3 4">
    <name type="scientific">Halomarina ordinaria</name>
    <dbReference type="NCBI Taxonomy" id="3033939"/>
    <lineage>
        <taxon>Archaea</taxon>
        <taxon>Methanobacteriati</taxon>
        <taxon>Methanobacteriota</taxon>
        <taxon>Stenosarchaea group</taxon>
        <taxon>Halobacteria</taxon>
        <taxon>Halobacteriales</taxon>
        <taxon>Natronomonadaceae</taxon>
        <taxon>Halomarina</taxon>
    </lineage>
</organism>
<proteinExistence type="predicted"/>
<keyword evidence="1" id="KW-0472">Membrane</keyword>